<sequence>MSHGHRSASTVVATSYPDHLNPGQRNVAHSHLFASSRVYPADAQAPPNINNAQA</sequence>
<dbReference type="OMA" id="MSHGHRS"/>
<dbReference type="HOGENOM" id="CLU_3052573_0_0_1"/>
<feature type="region of interest" description="Disordered" evidence="1">
    <location>
        <begin position="1"/>
        <end position="25"/>
    </location>
</feature>
<evidence type="ECO:0000313" key="2">
    <source>
        <dbReference type="EMBL" id="EDW48172.1"/>
    </source>
</evidence>
<evidence type="ECO:0000313" key="3">
    <source>
        <dbReference type="Proteomes" id="UP000001292"/>
    </source>
</evidence>
<evidence type="ECO:0000256" key="1">
    <source>
        <dbReference type="SAM" id="MobiDB-lite"/>
    </source>
</evidence>
<gene>
    <name evidence="2" type="primary">Dsec\GM20044</name>
    <name evidence="2" type="ORF">Dsec_GM20044</name>
</gene>
<keyword evidence="3" id="KW-1185">Reference proteome</keyword>
<name>B4HT71_DROSE</name>
<dbReference type="AlphaFoldDB" id="B4HT71"/>
<proteinExistence type="predicted"/>
<organism evidence="3">
    <name type="scientific">Drosophila sechellia</name>
    <name type="common">Fruit fly</name>
    <dbReference type="NCBI Taxonomy" id="7238"/>
    <lineage>
        <taxon>Eukaryota</taxon>
        <taxon>Metazoa</taxon>
        <taxon>Ecdysozoa</taxon>
        <taxon>Arthropoda</taxon>
        <taxon>Hexapoda</taxon>
        <taxon>Insecta</taxon>
        <taxon>Pterygota</taxon>
        <taxon>Neoptera</taxon>
        <taxon>Endopterygota</taxon>
        <taxon>Diptera</taxon>
        <taxon>Brachycera</taxon>
        <taxon>Muscomorpha</taxon>
        <taxon>Ephydroidea</taxon>
        <taxon>Drosophilidae</taxon>
        <taxon>Drosophila</taxon>
        <taxon>Sophophora</taxon>
    </lineage>
</organism>
<accession>B4HT71</accession>
<protein>
    <submittedName>
        <fullName evidence="2">GM20044</fullName>
    </submittedName>
</protein>
<dbReference type="EMBL" id="CH480816">
    <property type="protein sequence ID" value="EDW48172.1"/>
    <property type="molecule type" value="Genomic_DNA"/>
</dbReference>
<dbReference type="Proteomes" id="UP000001292">
    <property type="component" value="Unassembled WGS sequence"/>
</dbReference>
<reference evidence="2 3" key="1">
    <citation type="journal article" date="2007" name="Nature">
        <title>Evolution of genes and genomes on the Drosophila phylogeny.</title>
        <authorList>
            <consortium name="Drosophila 12 Genomes Consortium"/>
            <person name="Clark A.G."/>
            <person name="Eisen M.B."/>
            <person name="Smith D.R."/>
            <person name="Bergman C.M."/>
            <person name="Oliver B."/>
            <person name="Markow T.A."/>
            <person name="Kaufman T.C."/>
            <person name="Kellis M."/>
            <person name="Gelbart W."/>
            <person name="Iyer V.N."/>
            <person name="Pollard D.A."/>
            <person name="Sackton T.B."/>
            <person name="Larracuente A.M."/>
            <person name="Singh N.D."/>
            <person name="Abad J.P."/>
            <person name="Abt D.N."/>
            <person name="Adryan B."/>
            <person name="Aguade M."/>
            <person name="Akashi H."/>
            <person name="Anderson W.W."/>
            <person name="Aquadro C.F."/>
            <person name="Ardell D.H."/>
            <person name="Arguello R."/>
            <person name="Artieri C.G."/>
            <person name="Barbash D.A."/>
            <person name="Barker D."/>
            <person name="Barsanti P."/>
            <person name="Batterham P."/>
            <person name="Batzoglou S."/>
            <person name="Begun D."/>
            <person name="Bhutkar A."/>
            <person name="Blanco E."/>
            <person name="Bosak S.A."/>
            <person name="Bradley R.K."/>
            <person name="Brand A.D."/>
            <person name="Brent M.R."/>
            <person name="Brooks A.N."/>
            <person name="Brown R.H."/>
            <person name="Butlin R.K."/>
            <person name="Caggese C."/>
            <person name="Calvi B.R."/>
            <person name="Bernardo de Carvalho A."/>
            <person name="Caspi A."/>
            <person name="Castrezana S."/>
            <person name="Celniker S.E."/>
            <person name="Chang J.L."/>
            <person name="Chapple C."/>
            <person name="Chatterji S."/>
            <person name="Chinwalla A."/>
            <person name="Civetta A."/>
            <person name="Clifton S.W."/>
            <person name="Comeron J.M."/>
            <person name="Costello J.C."/>
            <person name="Coyne J.A."/>
            <person name="Daub J."/>
            <person name="David R.G."/>
            <person name="Delcher A.L."/>
            <person name="Delehaunty K."/>
            <person name="Do C.B."/>
            <person name="Ebling H."/>
            <person name="Edwards K."/>
            <person name="Eickbush T."/>
            <person name="Evans J.D."/>
            <person name="Filipski A."/>
            <person name="Findeiss S."/>
            <person name="Freyhult E."/>
            <person name="Fulton L."/>
            <person name="Fulton R."/>
            <person name="Garcia A.C."/>
            <person name="Gardiner A."/>
            <person name="Garfield D.A."/>
            <person name="Garvin B.E."/>
            <person name="Gibson G."/>
            <person name="Gilbert D."/>
            <person name="Gnerre S."/>
            <person name="Godfrey J."/>
            <person name="Good R."/>
            <person name="Gotea V."/>
            <person name="Gravely B."/>
            <person name="Greenberg A.J."/>
            <person name="Griffiths-Jones S."/>
            <person name="Gross S."/>
            <person name="Guigo R."/>
            <person name="Gustafson E.A."/>
            <person name="Haerty W."/>
            <person name="Hahn M.W."/>
            <person name="Halligan D.L."/>
            <person name="Halpern A.L."/>
            <person name="Halter G.M."/>
            <person name="Han M.V."/>
            <person name="Heger A."/>
            <person name="Hillier L."/>
            <person name="Hinrichs A.S."/>
            <person name="Holmes I."/>
            <person name="Hoskins R.A."/>
            <person name="Hubisz M.J."/>
            <person name="Hultmark D."/>
            <person name="Huntley M.A."/>
            <person name="Jaffe D.B."/>
            <person name="Jagadeeshan S."/>
            <person name="Jeck W.R."/>
            <person name="Johnson J."/>
            <person name="Jones C.D."/>
            <person name="Jordan W.C."/>
            <person name="Karpen G.H."/>
            <person name="Kataoka E."/>
            <person name="Keightley P.D."/>
            <person name="Kheradpour P."/>
            <person name="Kirkness E.F."/>
            <person name="Koerich L.B."/>
            <person name="Kristiansen K."/>
            <person name="Kudrna D."/>
            <person name="Kulathinal R.J."/>
            <person name="Kumar S."/>
            <person name="Kwok R."/>
            <person name="Lander E."/>
            <person name="Langley C.H."/>
            <person name="Lapoint R."/>
            <person name="Lazzaro B.P."/>
            <person name="Lee S.J."/>
            <person name="Levesque L."/>
            <person name="Li R."/>
            <person name="Lin C.F."/>
            <person name="Lin M.F."/>
            <person name="Lindblad-Toh K."/>
            <person name="Llopart A."/>
            <person name="Long M."/>
            <person name="Low L."/>
            <person name="Lozovsky E."/>
            <person name="Lu J."/>
            <person name="Luo M."/>
            <person name="Machado C.A."/>
            <person name="Makalowski W."/>
            <person name="Marzo M."/>
            <person name="Matsuda M."/>
            <person name="Matzkin L."/>
            <person name="McAllister B."/>
            <person name="McBride C.S."/>
            <person name="McKernan B."/>
            <person name="McKernan K."/>
            <person name="Mendez-Lago M."/>
            <person name="Minx P."/>
            <person name="Mollenhauer M.U."/>
            <person name="Montooth K."/>
            <person name="Mount S.M."/>
            <person name="Mu X."/>
            <person name="Myers E."/>
            <person name="Negre B."/>
            <person name="Newfeld S."/>
            <person name="Nielsen R."/>
            <person name="Noor M.A."/>
            <person name="O'Grady P."/>
            <person name="Pachter L."/>
            <person name="Papaceit M."/>
            <person name="Parisi M.J."/>
            <person name="Parisi M."/>
            <person name="Parts L."/>
            <person name="Pedersen J.S."/>
            <person name="Pesole G."/>
            <person name="Phillippy A.M."/>
            <person name="Ponting C.P."/>
            <person name="Pop M."/>
            <person name="Porcelli D."/>
            <person name="Powell J.R."/>
            <person name="Prohaska S."/>
            <person name="Pruitt K."/>
            <person name="Puig M."/>
            <person name="Quesneville H."/>
            <person name="Ram K.R."/>
            <person name="Rand D."/>
            <person name="Rasmussen M.D."/>
            <person name="Reed L.K."/>
            <person name="Reenan R."/>
            <person name="Reily A."/>
            <person name="Remington K.A."/>
            <person name="Rieger T.T."/>
            <person name="Ritchie M.G."/>
            <person name="Robin C."/>
            <person name="Rogers Y.H."/>
            <person name="Rohde C."/>
            <person name="Rozas J."/>
            <person name="Rubenfield M.J."/>
            <person name="Ruiz A."/>
            <person name="Russo S."/>
            <person name="Salzberg S.L."/>
            <person name="Sanchez-Gracia A."/>
            <person name="Saranga D.J."/>
            <person name="Sato H."/>
            <person name="Schaeffer S.W."/>
            <person name="Schatz M.C."/>
            <person name="Schlenke T."/>
            <person name="Schwartz R."/>
            <person name="Segarra C."/>
            <person name="Singh R.S."/>
            <person name="Sirot L."/>
            <person name="Sirota M."/>
            <person name="Sisneros N.B."/>
            <person name="Smith C.D."/>
            <person name="Smith T.F."/>
            <person name="Spieth J."/>
            <person name="Stage D.E."/>
            <person name="Stark A."/>
            <person name="Stephan W."/>
            <person name="Strausberg R.L."/>
            <person name="Strempel S."/>
            <person name="Sturgill D."/>
            <person name="Sutton G."/>
            <person name="Sutton G.G."/>
            <person name="Tao W."/>
            <person name="Teichmann S."/>
            <person name="Tobari Y.N."/>
            <person name="Tomimura Y."/>
            <person name="Tsolas J.M."/>
            <person name="Valente V.L."/>
            <person name="Venter E."/>
            <person name="Venter J.C."/>
            <person name="Vicario S."/>
            <person name="Vieira F.G."/>
            <person name="Vilella A.J."/>
            <person name="Villasante A."/>
            <person name="Walenz B."/>
            <person name="Wang J."/>
            <person name="Wasserman M."/>
            <person name="Watts T."/>
            <person name="Wilson D."/>
            <person name="Wilson R.K."/>
            <person name="Wing R.A."/>
            <person name="Wolfner M.F."/>
            <person name="Wong A."/>
            <person name="Wong G.K."/>
            <person name="Wu C.I."/>
            <person name="Wu G."/>
            <person name="Yamamoto D."/>
            <person name="Yang H.P."/>
            <person name="Yang S.P."/>
            <person name="Yorke J.A."/>
            <person name="Yoshida K."/>
            <person name="Zdobnov E."/>
            <person name="Zhang P."/>
            <person name="Zhang Y."/>
            <person name="Zimin A.V."/>
            <person name="Baldwin J."/>
            <person name="Abdouelleil A."/>
            <person name="Abdulkadir J."/>
            <person name="Abebe A."/>
            <person name="Abera B."/>
            <person name="Abreu J."/>
            <person name="Acer S.C."/>
            <person name="Aftuck L."/>
            <person name="Alexander A."/>
            <person name="An P."/>
            <person name="Anderson E."/>
            <person name="Anderson S."/>
            <person name="Arachi H."/>
            <person name="Azer M."/>
            <person name="Bachantsang P."/>
            <person name="Barry A."/>
            <person name="Bayul T."/>
            <person name="Berlin A."/>
            <person name="Bessette D."/>
            <person name="Bloom T."/>
            <person name="Blye J."/>
            <person name="Boguslavskiy L."/>
            <person name="Bonnet C."/>
            <person name="Boukhgalter B."/>
            <person name="Bourzgui I."/>
            <person name="Brown A."/>
            <person name="Cahill P."/>
            <person name="Channer S."/>
            <person name="Cheshatsang Y."/>
            <person name="Chuda L."/>
            <person name="Citroen M."/>
            <person name="Collymore A."/>
            <person name="Cooke P."/>
            <person name="Costello M."/>
            <person name="D'Aco K."/>
            <person name="Daza R."/>
            <person name="De Haan G."/>
            <person name="DeGray S."/>
            <person name="DeMaso C."/>
            <person name="Dhargay N."/>
            <person name="Dooley K."/>
            <person name="Dooley E."/>
            <person name="Doricent M."/>
            <person name="Dorje P."/>
            <person name="Dorjee K."/>
            <person name="Dupes A."/>
            <person name="Elong R."/>
            <person name="Falk J."/>
            <person name="Farina A."/>
            <person name="Faro S."/>
            <person name="Ferguson D."/>
            <person name="Fisher S."/>
            <person name="Foley C.D."/>
            <person name="Franke A."/>
            <person name="Friedrich D."/>
            <person name="Gadbois L."/>
            <person name="Gearin G."/>
            <person name="Gearin C.R."/>
            <person name="Giannoukos G."/>
            <person name="Goode T."/>
            <person name="Graham J."/>
            <person name="Grandbois E."/>
            <person name="Grewal S."/>
            <person name="Gyaltsen K."/>
            <person name="Hafez N."/>
            <person name="Hagos B."/>
            <person name="Hall J."/>
            <person name="Henson C."/>
            <person name="Hollinger A."/>
            <person name="Honan T."/>
            <person name="Huard M.D."/>
            <person name="Hughes L."/>
            <person name="Hurhula B."/>
            <person name="Husby M.E."/>
            <person name="Kamat A."/>
            <person name="Kanga B."/>
            <person name="Kashin S."/>
            <person name="Khazanovich D."/>
            <person name="Kisner P."/>
            <person name="Lance K."/>
            <person name="Lara M."/>
            <person name="Lee W."/>
            <person name="Lennon N."/>
            <person name="Letendre F."/>
            <person name="LeVine R."/>
            <person name="Lipovsky A."/>
            <person name="Liu X."/>
            <person name="Liu J."/>
            <person name="Liu S."/>
            <person name="Lokyitsang T."/>
            <person name="Lokyitsang Y."/>
            <person name="Lubonja R."/>
            <person name="Lui A."/>
            <person name="MacDonald P."/>
            <person name="Magnisalis V."/>
            <person name="Maru K."/>
            <person name="Matthews C."/>
            <person name="McCusker W."/>
            <person name="McDonough S."/>
            <person name="Mehta T."/>
            <person name="Meldrim J."/>
            <person name="Meneus L."/>
            <person name="Mihai O."/>
            <person name="Mihalev A."/>
            <person name="Mihova T."/>
            <person name="Mittelman R."/>
            <person name="Mlenga V."/>
            <person name="Montmayeur A."/>
            <person name="Mulrain L."/>
            <person name="Navidi A."/>
            <person name="Naylor J."/>
            <person name="Negash T."/>
            <person name="Nguyen T."/>
            <person name="Nguyen N."/>
            <person name="Nicol R."/>
            <person name="Norbu C."/>
            <person name="Norbu N."/>
            <person name="Novod N."/>
            <person name="O'Neill B."/>
            <person name="Osman S."/>
            <person name="Markiewicz E."/>
            <person name="Oyono O.L."/>
            <person name="Patti C."/>
            <person name="Phunkhang P."/>
            <person name="Pierre F."/>
            <person name="Priest M."/>
            <person name="Raghuraman S."/>
            <person name="Rege F."/>
            <person name="Reyes R."/>
            <person name="Rise C."/>
            <person name="Rogov P."/>
            <person name="Ross K."/>
            <person name="Ryan E."/>
            <person name="Settipalli S."/>
            <person name="Shea T."/>
            <person name="Sherpa N."/>
            <person name="Shi L."/>
            <person name="Shih D."/>
            <person name="Sparrow T."/>
            <person name="Spaulding J."/>
            <person name="Stalker J."/>
            <person name="Stange-Thomann N."/>
            <person name="Stavropoulos S."/>
            <person name="Stone C."/>
            <person name="Strader C."/>
            <person name="Tesfaye S."/>
            <person name="Thomson T."/>
            <person name="Thoulutsang Y."/>
            <person name="Thoulutsang D."/>
            <person name="Topham K."/>
            <person name="Topping I."/>
            <person name="Tsamla T."/>
            <person name="Vassiliev H."/>
            <person name="Vo A."/>
            <person name="Wangchuk T."/>
            <person name="Wangdi T."/>
            <person name="Weiand M."/>
            <person name="Wilkinson J."/>
            <person name="Wilson A."/>
            <person name="Yadav S."/>
            <person name="Young G."/>
            <person name="Yu Q."/>
            <person name="Zembek L."/>
            <person name="Zhong D."/>
            <person name="Zimmer A."/>
            <person name="Zwirko Z."/>
            <person name="Jaffe D.B."/>
            <person name="Alvarez P."/>
            <person name="Brockman W."/>
            <person name="Butler J."/>
            <person name="Chin C."/>
            <person name="Gnerre S."/>
            <person name="Grabherr M."/>
            <person name="Kleber M."/>
            <person name="Mauceli E."/>
            <person name="MacCallum I."/>
        </authorList>
    </citation>
    <scope>NUCLEOTIDE SEQUENCE [LARGE SCALE GENOMIC DNA]</scope>
    <source>
        <strain evidence="3">Rob3c / Tucson 14021-0248.25</strain>
    </source>
</reference>